<organism evidence="1 2">
    <name type="scientific">Puccinia graminis f. sp. tritici</name>
    <dbReference type="NCBI Taxonomy" id="56615"/>
    <lineage>
        <taxon>Eukaryota</taxon>
        <taxon>Fungi</taxon>
        <taxon>Dikarya</taxon>
        <taxon>Basidiomycota</taxon>
        <taxon>Pucciniomycotina</taxon>
        <taxon>Pucciniomycetes</taxon>
        <taxon>Pucciniales</taxon>
        <taxon>Pucciniaceae</taxon>
        <taxon>Puccinia</taxon>
    </lineage>
</organism>
<gene>
    <name evidence="1" type="ORF">PGTUg99_025285</name>
</gene>
<dbReference type="Proteomes" id="UP000325313">
    <property type="component" value="Unassembled WGS sequence"/>
</dbReference>
<accession>A0A5B0M7K9</accession>
<protein>
    <submittedName>
        <fullName evidence="1">Uncharacterized protein</fullName>
    </submittedName>
</protein>
<evidence type="ECO:0000313" key="1">
    <source>
        <dbReference type="EMBL" id="KAA1072742.1"/>
    </source>
</evidence>
<dbReference type="AlphaFoldDB" id="A0A5B0M7K9"/>
<sequence>MQKLDVDRDTPDSKTPNRLTLKTSNALAPYLVIASWLIAFDDRSNTPAKHERSFEKEQKPCKFYLARGGSRSCQPTPIRRFEQVACGPYGHGFNGAEYLFRPSEPPQDIVPGNHYECHRFRFSLTDTKSDRNLNAVLGF</sequence>
<comment type="caution">
    <text evidence="1">The sequence shown here is derived from an EMBL/GenBank/DDBJ whole genome shotgun (WGS) entry which is preliminary data.</text>
</comment>
<evidence type="ECO:0000313" key="2">
    <source>
        <dbReference type="Proteomes" id="UP000325313"/>
    </source>
</evidence>
<name>A0A5B0M7K9_PUCGR</name>
<dbReference type="EMBL" id="VDEP01000477">
    <property type="protein sequence ID" value="KAA1072742.1"/>
    <property type="molecule type" value="Genomic_DNA"/>
</dbReference>
<reference evidence="1 2" key="1">
    <citation type="submission" date="2019-05" db="EMBL/GenBank/DDBJ databases">
        <title>Emergence of the Ug99 lineage of the wheat stem rust pathogen through somatic hybridization.</title>
        <authorList>
            <person name="Li F."/>
            <person name="Upadhyaya N.M."/>
            <person name="Sperschneider J."/>
            <person name="Matny O."/>
            <person name="Nguyen-Phuc H."/>
            <person name="Mago R."/>
            <person name="Raley C."/>
            <person name="Miller M.E."/>
            <person name="Silverstein K.A.T."/>
            <person name="Henningsen E."/>
            <person name="Hirsch C.D."/>
            <person name="Visser B."/>
            <person name="Pretorius Z.A."/>
            <person name="Steffenson B.J."/>
            <person name="Schwessinger B."/>
            <person name="Dodds P.N."/>
            <person name="Figueroa M."/>
        </authorList>
    </citation>
    <scope>NUCLEOTIDE SEQUENCE [LARGE SCALE GENOMIC DNA]</scope>
    <source>
        <strain evidence="1 2">Ug99</strain>
    </source>
</reference>
<proteinExistence type="predicted"/>